<feature type="transmembrane region" description="Helical" evidence="1">
    <location>
        <begin position="129"/>
        <end position="148"/>
    </location>
</feature>
<dbReference type="EMBL" id="JAOXXL010000001">
    <property type="protein sequence ID" value="MCY7007073.1"/>
    <property type="molecule type" value="Genomic_DNA"/>
</dbReference>
<dbReference type="RefSeq" id="WP_265151153.1">
    <property type="nucleotide sequence ID" value="NZ_JAOXXL010000001.1"/>
</dbReference>
<feature type="transmembrane region" description="Helical" evidence="1">
    <location>
        <begin position="12"/>
        <end position="35"/>
    </location>
</feature>
<keyword evidence="1" id="KW-0812">Transmembrane</keyword>
<feature type="transmembrane region" description="Helical" evidence="1">
    <location>
        <begin position="95"/>
        <end position="117"/>
    </location>
</feature>
<organism evidence="2 3">
    <name type="scientific">Fusobacterium simiae</name>
    <dbReference type="NCBI Taxonomy" id="855"/>
    <lineage>
        <taxon>Bacteria</taxon>
        <taxon>Fusobacteriati</taxon>
        <taxon>Fusobacteriota</taxon>
        <taxon>Fusobacteriia</taxon>
        <taxon>Fusobacteriales</taxon>
        <taxon>Fusobacteriaceae</taxon>
        <taxon>Fusobacterium</taxon>
    </lineage>
</organism>
<dbReference type="Proteomes" id="UP001062738">
    <property type="component" value="Unassembled WGS sequence"/>
</dbReference>
<evidence type="ECO:0000256" key="1">
    <source>
        <dbReference type="SAM" id="Phobius"/>
    </source>
</evidence>
<evidence type="ECO:0000313" key="2">
    <source>
        <dbReference type="EMBL" id="MCY7007073.1"/>
    </source>
</evidence>
<keyword evidence="3" id="KW-1185">Reference proteome</keyword>
<gene>
    <name evidence="2" type="ORF">OCK72_00245</name>
</gene>
<accession>A0ABT4DF16</accession>
<comment type="caution">
    <text evidence="2">The sequence shown here is derived from an EMBL/GenBank/DDBJ whole genome shotgun (WGS) entry which is preliminary data.</text>
</comment>
<evidence type="ECO:0000313" key="3">
    <source>
        <dbReference type="Proteomes" id="UP001062738"/>
    </source>
</evidence>
<feature type="transmembrane region" description="Helical" evidence="1">
    <location>
        <begin position="251"/>
        <end position="269"/>
    </location>
</feature>
<keyword evidence="1" id="KW-0472">Membrane</keyword>
<protein>
    <submittedName>
        <fullName evidence="2">Uncharacterized protein</fullName>
    </submittedName>
</protein>
<keyword evidence="1" id="KW-1133">Transmembrane helix</keyword>
<reference evidence="2" key="1">
    <citation type="submission" date="2022-09" db="EMBL/GenBank/DDBJ databases">
        <authorList>
            <person name="Zoaiter M."/>
        </authorList>
    </citation>
    <scope>NUCLEOTIDE SEQUENCE</scope>
    <source>
        <strain evidence="2">DSM 19848</strain>
    </source>
</reference>
<name>A0ABT4DF16_FUSSI</name>
<sequence>MTKFRDKIKSSLKIIFYITIIFFIPIIITALYYIYNKGMDSFQKGVSAFFLIILCTFLLLIICNQLKYGLIYTLNKLKFSENLINNNIFKNILKILLRIFLYSFIVFFSVLIIIFLVDFSDKNLEIFPLETAQFLITMTFISILFMLYKDFKKIYNFVSTKIKFLEELPIKIIEKYKKIKEKILTIKFDFLKKLLEKLEKIPYSISDKIEDLVELLEDKINYSEKYDFKDRCNFFNIRNELEKFIEITYQVLIYLTIFFSCFILIPLALIVIYQFLIYFTTLLITIWEVLIAIINQL</sequence>
<feature type="transmembrane region" description="Helical" evidence="1">
    <location>
        <begin position="47"/>
        <end position="74"/>
    </location>
</feature>
<proteinExistence type="predicted"/>
<feature type="transmembrane region" description="Helical" evidence="1">
    <location>
        <begin position="275"/>
        <end position="294"/>
    </location>
</feature>